<dbReference type="Pfam" id="PF01066">
    <property type="entry name" value="CDP-OH_P_transf"/>
    <property type="match status" value="1"/>
</dbReference>
<evidence type="ECO:0000313" key="4">
    <source>
        <dbReference type="EMBL" id="CCC80843.1"/>
    </source>
</evidence>
<dbReference type="AlphaFoldDB" id="G4RML2"/>
<dbReference type="EC" id="2.7.8.5" evidence="4"/>
<dbReference type="RefSeq" id="WP_014126100.1">
    <property type="nucleotide sequence ID" value="NC_016070.1"/>
</dbReference>
<dbReference type="GO" id="GO:0008444">
    <property type="term" value="F:CDP-diacylglycerol-glycerol-3-phosphate 3-phosphatidyltransferase activity"/>
    <property type="evidence" value="ECO:0007669"/>
    <property type="project" value="UniProtKB-EC"/>
</dbReference>
<evidence type="ECO:0000256" key="1">
    <source>
        <dbReference type="ARBA" id="ARBA00022679"/>
    </source>
</evidence>
<dbReference type="PROSITE" id="PS00379">
    <property type="entry name" value="CDP_ALCOHOL_P_TRANSF"/>
    <property type="match status" value="1"/>
</dbReference>
<keyword evidence="3" id="KW-0812">Transmembrane</keyword>
<keyword evidence="5" id="KW-1185">Reference proteome</keyword>
<accession>G4RML2</accession>
<reference evidence="4 5" key="1">
    <citation type="journal article" date="2011" name="PLoS ONE">
        <title>The complete genome sequence of Thermoproteus tenax: a physiologically versatile member of the Crenarchaeota.</title>
        <authorList>
            <person name="Siebers B."/>
            <person name="Zaparty M."/>
            <person name="Raddatz G."/>
            <person name="Tjaden B."/>
            <person name="Albers S.V."/>
            <person name="Bell S.D."/>
            <person name="Blombach F."/>
            <person name="Kletzin A."/>
            <person name="Kyrpides N."/>
            <person name="Lanz C."/>
            <person name="Plagens A."/>
            <person name="Rampp M."/>
            <person name="Rosinus A."/>
            <person name="von Jan M."/>
            <person name="Makarova K.S."/>
            <person name="Klenk H.P."/>
            <person name="Schuster S.C."/>
            <person name="Hensel R."/>
        </authorList>
    </citation>
    <scope>NUCLEOTIDE SEQUENCE [LARGE SCALE GENOMIC DNA]</scope>
    <source>
        <strain evidence="5">ATCC 35583 / DSM 2078 / JCM 9277 / NBRC 100435 / Kra 1</strain>
    </source>
</reference>
<feature type="transmembrane region" description="Helical" evidence="3">
    <location>
        <begin position="47"/>
        <end position="63"/>
    </location>
</feature>
<evidence type="ECO:0000256" key="3">
    <source>
        <dbReference type="SAM" id="Phobius"/>
    </source>
</evidence>
<keyword evidence="1 2" id="KW-0808">Transferase</keyword>
<dbReference type="Proteomes" id="UP000002654">
    <property type="component" value="Chromosome"/>
</dbReference>
<dbReference type="Gene3D" id="1.20.120.1760">
    <property type="match status" value="1"/>
</dbReference>
<dbReference type="InterPro" id="IPR000462">
    <property type="entry name" value="CDP-OH_P_trans"/>
</dbReference>
<dbReference type="HOGENOM" id="CLU_080384_1_0_2"/>
<dbReference type="KEGG" id="ttn:TTX_0165"/>
<dbReference type="GO" id="GO:0008654">
    <property type="term" value="P:phospholipid biosynthetic process"/>
    <property type="evidence" value="ECO:0007669"/>
    <property type="project" value="InterPro"/>
</dbReference>
<dbReference type="PATRIC" id="fig|768679.9.peg.172"/>
<evidence type="ECO:0000256" key="2">
    <source>
        <dbReference type="RuleBase" id="RU003750"/>
    </source>
</evidence>
<gene>
    <name evidence="4" type="primary">pgsA</name>
    <name evidence="4" type="ordered locus">TTX_0165</name>
</gene>
<keyword evidence="3" id="KW-0472">Membrane</keyword>
<dbReference type="GO" id="GO:0016020">
    <property type="term" value="C:membrane"/>
    <property type="evidence" value="ECO:0007669"/>
    <property type="project" value="InterPro"/>
</dbReference>
<name>G4RML2_THETK</name>
<dbReference type="EMBL" id="FN869859">
    <property type="protein sequence ID" value="CCC80843.1"/>
    <property type="molecule type" value="Genomic_DNA"/>
</dbReference>
<sequence>MIERLRKYVKLEGIGRRVPLSADVVTMLSLGVALAGVYLTWKGAPGWIFIAAVGILDAIDGAVARAKGTAGRRGALLDSSLDRYADAAILLYFAQWAPLWVLYAALVGTFLISYVRARAESLGLAMRGIGLMERGERIIYLFAASLLGWLTPSIIAPALYVYTIVVNAAAVYRLVAAYRMLKSDGR</sequence>
<feature type="transmembrane region" description="Helical" evidence="3">
    <location>
        <begin position="20"/>
        <end position="41"/>
    </location>
</feature>
<feature type="transmembrane region" description="Helical" evidence="3">
    <location>
        <begin position="100"/>
        <end position="117"/>
    </location>
</feature>
<dbReference type="GeneID" id="11263176"/>
<dbReference type="InterPro" id="IPR043130">
    <property type="entry name" value="CDP-OH_PTrfase_TM_dom"/>
</dbReference>
<protein>
    <submittedName>
        <fullName evidence="4">CDP-diacylglycerol--glycerol-3-phosphate 3-phosphatidyltransferase</fullName>
        <ecNumber evidence="4">2.7.8.5</ecNumber>
    </submittedName>
</protein>
<dbReference type="InterPro" id="IPR048254">
    <property type="entry name" value="CDP_ALCOHOL_P_TRANSF_CS"/>
</dbReference>
<evidence type="ECO:0000313" key="5">
    <source>
        <dbReference type="Proteomes" id="UP000002654"/>
    </source>
</evidence>
<comment type="similarity">
    <text evidence="2">Belongs to the CDP-alcohol phosphatidyltransferase class-I family.</text>
</comment>
<feature type="transmembrane region" description="Helical" evidence="3">
    <location>
        <begin position="161"/>
        <end position="181"/>
    </location>
</feature>
<keyword evidence="3" id="KW-1133">Transmembrane helix</keyword>
<dbReference type="PaxDb" id="768679-TTX_0165"/>
<dbReference type="STRING" id="768679.TTX_0165"/>
<dbReference type="eggNOG" id="arCOG00670">
    <property type="taxonomic scope" value="Archaea"/>
</dbReference>
<proteinExistence type="inferred from homology"/>
<organism evidence="4 5">
    <name type="scientific">Thermoproteus tenax (strain ATCC 35583 / DSM 2078 / JCM 9277 / NBRC 100435 / Kra 1)</name>
    <dbReference type="NCBI Taxonomy" id="768679"/>
    <lineage>
        <taxon>Archaea</taxon>
        <taxon>Thermoproteota</taxon>
        <taxon>Thermoprotei</taxon>
        <taxon>Thermoproteales</taxon>
        <taxon>Thermoproteaceae</taxon>
        <taxon>Thermoproteus</taxon>
    </lineage>
</organism>